<dbReference type="Gene3D" id="2.40.37.10">
    <property type="entry name" value="Lyase, Ornithine Decarboxylase, Chain A, domain 1"/>
    <property type="match status" value="1"/>
</dbReference>
<feature type="modified residue" description="N6-(pyridoxal phosphate)lysine" evidence="12 13">
    <location>
        <position position="100"/>
    </location>
</feature>
<name>A0A1F6T8G4_9PROT</name>
<evidence type="ECO:0000256" key="6">
    <source>
        <dbReference type="ARBA" id="ARBA00022793"/>
    </source>
</evidence>
<evidence type="ECO:0000256" key="7">
    <source>
        <dbReference type="ARBA" id="ARBA00022842"/>
    </source>
</evidence>
<comment type="caution">
    <text evidence="18">The sequence shown here is derived from an EMBL/GenBank/DDBJ whole genome shotgun (WGS) entry which is preliminary data.</text>
</comment>
<dbReference type="InterPro" id="IPR002985">
    <property type="entry name" value="Arg_decrbxlase"/>
</dbReference>
<evidence type="ECO:0000313" key="19">
    <source>
        <dbReference type="Proteomes" id="UP000178379"/>
    </source>
</evidence>
<dbReference type="GO" id="GO:0033388">
    <property type="term" value="P:putrescine biosynthetic process from arginine"/>
    <property type="evidence" value="ECO:0007669"/>
    <property type="project" value="UniProtKB-ARBA"/>
</dbReference>
<evidence type="ECO:0000256" key="4">
    <source>
        <dbReference type="ARBA" id="ARBA00008357"/>
    </source>
</evidence>
<dbReference type="GO" id="GO:0008792">
    <property type="term" value="F:arginine decarboxylase activity"/>
    <property type="evidence" value="ECO:0007669"/>
    <property type="project" value="UniProtKB-UniRule"/>
</dbReference>
<evidence type="ECO:0000256" key="12">
    <source>
        <dbReference type="HAMAP-Rule" id="MF_01417"/>
    </source>
</evidence>
<evidence type="ECO:0000256" key="2">
    <source>
        <dbReference type="ARBA" id="ARBA00001946"/>
    </source>
</evidence>
<dbReference type="SUPFAM" id="SSF51419">
    <property type="entry name" value="PLP-binding barrel"/>
    <property type="match status" value="1"/>
</dbReference>
<dbReference type="InterPro" id="IPR009006">
    <property type="entry name" value="Ala_racemase/Decarboxylase_C"/>
</dbReference>
<gene>
    <name evidence="12" type="primary">speA</name>
    <name evidence="18" type="ORF">A2140_08960</name>
</gene>
<dbReference type="PANTHER" id="PTHR43295">
    <property type="entry name" value="ARGININE DECARBOXYLASE"/>
    <property type="match status" value="1"/>
</dbReference>
<dbReference type="PROSITE" id="PS00879">
    <property type="entry name" value="ODR_DC_2_2"/>
    <property type="match status" value="1"/>
</dbReference>
<dbReference type="InterPro" id="IPR022657">
    <property type="entry name" value="De-COase2_CS"/>
</dbReference>
<feature type="binding site" evidence="12">
    <location>
        <begin position="280"/>
        <end position="290"/>
    </location>
    <ligand>
        <name>substrate</name>
    </ligand>
</feature>
<dbReference type="GO" id="GO:0046872">
    <property type="term" value="F:metal ion binding"/>
    <property type="evidence" value="ECO:0007669"/>
    <property type="project" value="UniProtKB-KW"/>
</dbReference>
<dbReference type="GO" id="GO:0006527">
    <property type="term" value="P:L-arginine catabolic process"/>
    <property type="evidence" value="ECO:0007669"/>
    <property type="project" value="InterPro"/>
</dbReference>
<dbReference type="EC" id="4.1.1.19" evidence="12"/>
<dbReference type="PIRSF" id="PIRSF001336">
    <property type="entry name" value="Arg_decrbxlase"/>
    <property type="match status" value="1"/>
</dbReference>
<feature type="active site" description="Proton donor" evidence="14">
    <location>
        <position position="498"/>
    </location>
</feature>
<dbReference type="GO" id="GO:0008295">
    <property type="term" value="P:spermidine biosynthetic process"/>
    <property type="evidence" value="ECO:0007669"/>
    <property type="project" value="UniProtKB-UniRule"/>
</dbReference>
<evidence type="ECO:0000256" key="10">
    <source>
        <dbReference type="ARBA" id="ARBA00023115"/>
    </source>
</evidence>
<protein>
    <recommendedName>
        <fullName evidence="12">Biosynthetic arginine decarboxylase</fullName>
        <shortName evidence="12">ADC</shortName>
        <ecNumber evidence="12">4.1.1.19</ecNumber>
    </recommendedName>
</protein>
<evidence type="ECO:0000256" key="1">
    <source>
        <dbReference type="ARBA" id="ARBA00001933"/>
    </source>
</evidence>
<keyword evidence="10 12" id="KW-0620">Polyamine biosynthesis</keyword>
<dbReference type="PROSITE" id="PS00878">
    <property type="entry name" value="ODR_DC_2_1"/>
    <property type="match status" value="1"/>
</dbReference>
<dbReference type="FunFam" id="3.20.20.10:FF:000001">
    <property type="entry name" value="Biosynthetic arginine decarboxylase"/>
    <property type="match status" value="1"/>
</dbReference>
<comment type="cofactor">
    <cofactor evidence="2 12">
        <name>Mg(2+)</name>
        <dbReference type="ChEBI" id="CHEBI:18420"/>
    </cofactor>
</comment>
<dbReference type="PRINTS" id="PR01180">
    <property type="entry name" value="ARGDCRBXLASE"/>
</dbReference>
<keyword evidence="9 12" id="KW-0745">Spermidine biosynthesis</keyword>
<reference evidence="18 19" key="1">
    <citation type="journal article" date="2016" name="Nat. Commun.">
        <title>Thousands of microbial genomes shed light on interconnected biogeochemical processes in an aquifer system.</title>
        <authorList>
            <person name="Anantharaman K."/>
            <person name="Brown C.T."/>
            <person name="Hug L.A."/>
            <person name="Sharon I."/>
            <person name="Castelle C.J."/>
            <person name="Probst A.J."/>
            <person name="Thomas B.C."/>
            <person name="Singh A."/>
            <person name="Wilkins M.J."/>
            <person name="Karaoz U."/>
            <person name="Brodie E.L."/>
            <person name="Williams K.H."/>
            <person name="Hubbard S.S."/>
            <person name="Banfield J.F."/>
        </authorList>
    </citation>
    <scope>NUCLEOTIDE SEQUENCE [LARGE SCALE GENOMIC DNA]</scope>
</reference>
<dbReference type="InterPro" id="IPR000183">
    <property type="entry name" value="Orn/DAP/Arg_de-COase"/>
</dbReference>
<dbReference type="Pfam" id="PF17810">
    <property type="entry name" value="Arg_decarb_HB"/>
    <property type="match status" value="1"/>
</dbReference>
<dbReference type="Pfam" id="PF17944">
    <property type="entry name" value="Arg_decarbox_C"/>
    <property type="match status" value="1"/>
</dbReference>
<evidence type="ECO:0000256" key="8">
    <source>
        <dbReference type="ARBA" id="ARBA00022898"/>
    </source>
</evidence>
<comment type="pathway">
    <text evidence="12">Amine and polyamine biosynthesis; agmatine biosynthesis; agmatine from L-arginine: step 1/1.</text>
</comment>
<dbReference type="EMBL" id="MFSQ01000012">
    <property type="protein sequence ID" value="OGI41437.1"/>
    <property type="molecule type" value="Genomic_DNA"/>
</dbReference>
<dbReference type="PRINTS" id="PR01179">
    <property type="entry name" value="ODADCRBXLASE"/>
</dbReference>
<dbReference type="NCBIfam" id="NF003763">
    <property type="entry name" value="PRK05354.1"/>
    <property type="match status" value="1"/>
</dbReference>
<sequence length="650" mass="71662">MSWSIERARDTYNTAHWGNGYFDINPAGHVIARPDPRAAHPGIDLHALAQQVTGQGLKLPVLVRFSGILHHRIDTLTGAFAEAAQANGYRGGYTAVYPIKVNQQSSVVDALLAHGGERLGLEAGSKPELLAVLARSRPDGIIVCNGYKDREFIRLALIGRRLGMRVHIVIEKLSELEMVIAESVSLGITPLLGLRVRLASIGAGKWQNTGGDKSKFGLTASEALRCVERLRDAQLLDSLTMLHCHMGSQIANIQHIQSGMREVARYYAELHRQGARLRTVNVGGGLGVDYEGTRSRSFCSMNYSVAEYAHNIVHALAEVCAAHNLPHPDLVTESGRAMTAHHAVLITNVIDIERAPGAEVPPDARADEHPIIQDLWKSYAALATRPVLEIYHDAQHAMSEAQGMFAHGVLNLRERARVEQLYFAVCQQVRERLQPSARAHREALDELNEKLADKYFCNFSLFQSMPDHWAIDQIFPVLPLSRLNEEPTRRAVIEDITCDSDGRVDLYVDGEGIETTMPLHDLRCAGTHECRDRQEAESGPLHALKPGEPYLLGIFLVGAYQEILGDMHNLFGDTDSVQVEPTPDGGYSLTQLRHGDTVDSVLRFVNFEPDELRAAYRAKVGATAGLDEAQRTALLAELEGGLDGYTYLED</sequence>
<proteinExistence type="inferred from homology"/>
<evidence type="ECO:0000256" key="9">
    <source>
        <dbReference type="ARBA" id="ARBA00023066"/>
    </source>
</evidence>
<evidence type="ECO:0000259" key="16">
    <source>
        <dbReference type="Pfam" id="PF17810"/>
    </source>
</evidence>
<dbReference type="CDD" id="cd06830">
    <property type="entry name" value="PLPDE_III_ADC"/>
    <property type="match status" value="1"/>
</dbReference>
<dbReference type="NCBIfam" id="TIGR01273">
    <property type="entry name" value="speA"/>
    <property type="match status" value="1"/>
</dbReference>
<dbReference type="Gene3D" id="3.20.20.10">
    <property type="entry name" value="Alanine racemase"/>
    <property type="match status" value="1"/>
</dbReference>
<evidence type="ECO:0000259" key="15">
    <source>
        <dbReference type="Pfam" id="PF02784"/>
    </source>
</evidence>
<evidence type="ECO:0000256" key="11">
    <source>
        <dbReference type="ARBA" id="ARBA00023239"/>
    </source>
</evidence>
<organism evidence="18 19">
    <name type="scientific">Candidatus Muproteobacteria bacterium RBG_16_62_13</name>
    <dbReference type="NCBI Taxonomy" id="1817756"/>
    <lineage>
        <taxon>Bacteria</taxon>
        <taxon>Pseudomonadati</taxon>
        <taxon>Pseudomonadota</taxon>
        <taxon>Candidatus Muproteobacteria</taxon>
    </lineage>
</organism>
<evidence type="ECO:0000259" key="17">
    <source>
        <dbReference type="Pfam" id="PF17944"/>
    </source>
</evidence>
<comment type="function">
    <text evidence="3 12">Catalyzes the biosynthesis of agmatine from arginine.</text>
</comment>
<keyword evidence="7 12" id="KW-0460">Magnesium</keyword>
<dbReference type="Proteomes" id="UP000178379">
    <property type="component" value="Unassembled WGS sequence"/>
</dbReference>
<dbReference type="InterPro" id="IPR041128">
    <property type="entry name" value="Arg_decarbox_C"/>
</dbReference>
<dbReference type="Gene3D" id="1.20.58.930">
    <property type="match status" value="1"/>
</dbReference>
<dbReference type="InterPro" id="IPR029066">
    <property type="entry name" value="PLP-binding_barrel"/>
</dbReference>
<keyword evidence="11 12" id="KW-0456">Lyase</keyword>
<accession>A0A1F6T8G4</accession>
<dbReference type="InterPro" id="IPR022644">
    <property type="entry name" value="De-COase2_N"/>
</dbReference>
<dbReference type="InterPro" id="IPR022653">
    <property type="entry name" value="De-COase2_pyr-phos_BS"/>
</dbReference>
<feature type="domain" description="Orn/DAP/Arg decarboxylase 2 N-terminal" evidence="15">
    <location>
        <begin position="92"/>
        <end position="340"/>
    </location>
</feature>
<feature type="domain" description="Arginine decarboxylase helical bundle" evidence="16">
    <location>
        <begin position="366"/>
        <end position="448"/>
    </location>
</feature>
<dbReference type="Gene3D" id="1.10.287.3440">
    <property type="match status" value="1"/>
</dbReference>
<keyword evidence="8 12" id="KW-0663">Pyridoxal phosphate</keyword>
<keyword evidence="5 12" id="KW-0479">Metal-binding</keyword>
<dbReference type="AlphaFoldDB" id="A0A1F6T8G4"/>
<evidence type="ECO:0000313" key="18">
    <source>
        <dbReference type="EMBL" id="OGI41437.1"/>
    </source>
</evidence>
<dbReference type="PANTHER" id="PTHR43295:SF9">
    <property type="entry name" value="BIOSYNTHETIC ARGININE DECARBOXYLASE"/>
    <property type="match status" value="1"/>
</dbReference>
<feature type="domain" description="Arginine decarboxylase C-terminal helical" evidence="17">
    <location>
        <begin position="598"/>
        <end position="648"/>
    </location>
</feature>
<comment type="similarity">
    <text evidence="4 12">Belongs to the Orn/Lys/Arg decarboxylase class-II family. SpeA subfamily.</text>
</comment>
<evidence type="ECO:0000256" key="14">
    <source>
        <dbReference type="PIRSR" id="PIRSR600183-50"/>
    </source>
</evidence>
<dbReference type="HAMAP" id="MF_01417">
    <property type="entry name" value="SpeA"/>
    <property type="match status" value="1"/>
</dbReference>
<comment type="catalytic activity">
    <reaction evidence="12">
        <text>L-arginine + H(+) = agmatine + CO2</text>
        <dbReference type="Rhea" id="RHEA:17641"/>
        <dbReference type="ChEBI" id="CHEBI:15378"/>
        <dbReference type="ChEBI" id="CHEBI:16526"/>
        <dbReference type="ChEBI" id="CHEBI:32682"/>
        <dbReference type="ChEBI" id="CHEBI:58145"/>
        <dbReference type="EC" id="4.1.1.19"/>
    </reaction>
</comment>
<evidence type="ECO:0000256" key="3">
    <source>
        <dbReference type="ARBA" id="ARBA00002257"/>
    </source>
</evidence>
<comment type="cofactor">
    <cofactor evidence="1 12 13">
        <name>pyridoxal 5'-phosphate</name>
        <dbReference type="ChEBI" id="CHEBI:597326"/>
    </cofactor>
</comment>
<dbReference type="Pfam" id="PF02784">
    <property type="entry name" value="Orn_Arg_deC_N"/>
    <property type="match status" value="1"/>
</dbReference>
<dbReference type="STRING" id="1817756.A2140_08960"/>
<dbReference type="InterPro" id="IPR040634">
    <property type="entry name" value="Arg_decarb_HB"/>
</dbReference>
<evidence type="ECO:0000256" key="5">
    <source>
        <dbReference type="ARBA" id="ARBA00022723"/>
    </source>
</evidence>
<keyword evidence="6 12" id="KW-0210">Decarboxylase</keyword>
<evidence type="ECO:0000256" key="13">
    <source>
        <dbReference type="PIRSR" id="PIRSR001336-50"/>
    </source>
</evidence>
<dbReference type="UniPathway" id="UPA00186">
    <property type="reaction ID" value="UER00284"/>
</dbReference>